<dbReference type="Gene3D" id="3.30.2310.20">
    <property type="entry name" value="RelE-like"/>
    <property type="match status" value="1"/>
</dbReference>
<sequence>MIQTFRHRGLRLLYARGDSSRVRADQAQRIALALADLDSASKPSDLDLPGYRLHPLKGNLRGYWSISVSANWRIIFRFEDGDAYDVDLVDYH</sequence>
<accession>A0A6B1G3E3</accession>
<dbReference type="SUPFAM" id="SSF143011">
    <property type="entry name" value="RelE-like"/>
    <property type="match status" value="1"/>
</dbReference>
<proteinExistence type="predicted"/>
<dbReference type="PANTHER" id="PTHR40266:SF2">
    <property type="entry name" value="TOXIN HIGB-1"/>
    <property type="match status" value="1"/>
</dbReference>
<dbReference type="PANTHER" id="PTHR40266">
    <property type="entry name" value="TOXIN HIGB-1"/>
    <property type="match status" value="1"/>
</dbReference>
<organism evidence="1">
    <name type="scientific">Caldilineaceae bacterium SB0675_bin_29</name>
    <dbReference type="NCBI Taxonomy" id="2605266"/>
    <lineage>
        <taxon>Bacteria</taxon>
        <taxon>Bacillati</taxon>
        <taxon>Chloroflexota</taxon>
        <taxon>Caldilineae</taxon>
        <taxon>Caldilineales</taxon>
        <taxon>Caldilineaceae</taxon>
    </lineage>
</organism>
<gene>
    <name evidence="1" type="ORF">F4148_14855</name>
</gene>
<reference evidence="1" key="1">
    <citation type="submission" date="2019-09" db="EMBL/GenBank/DDBJ databases">
        <title>Characterisation of the sponge microbiome using genome-centric metagenomics.</title>
        <authorList>
            <person name="Engelberts J.P."/>
            <person name="Robbins S.J."/>
            <person name="De Goeij J.M."/>
            <person name="Aranda M."/>
            <person name="Bell S.C."/>
            <person name="Webster N.S."/>
        </authorList>
    </citation>
    <scope>NUCLEOTIDE SEQUENCE</scope>
    <source>
        <strain evidence="1">SB0675_bin_29</strain>
    </source>
</reference>
<protein>
    <submittedName>
        <fullName evidence="1">Killer protein</fullName>
    </submittedName>
</protein>
<dbReference type="AlphaFoldDB" id="A0A6B1G3E3"/>
<comment type="caution">
    <text evidence="1">The sequence shown here is derived from an EMBL/GenBank/DDBJ whole genome shotgun (WGS) entry which is preliminary data.</text>
</comment>
<dbReference type="EMBL" id="VYDA01000527">
    <property type="protein sequence ID" value="MYH62970.1"/>
    <property type="molecule type" value="Genomic_DNA"/>
</dbReference>
<dbReference type="InterPro" id="IPR007711">
    <property type="entry name" value="HigB-1"/>
</dbReference>
<evidence type="ECO:0000313" key="1">
    <source>
        <dbReference type="EMBL" id="MYH62970.1"/>
    </source>
</evidence>
<dbReference type="InterPro" id="IPR035093">
    <property type="entry name" value="RelE/ParE_toxin_dom_sf"/>
</dbReference>
<dbReference type="Pfam" id="PF05015">
    <property type="entry name" value="HigB-like_toxin"/>
    <property type="match status" value="1"/>
</dbReference>
<name>A0A6B1G3E3_9CHLR</name>